<evidence type="ECO:0000313" key="2">
    <source>
        <dbReference type="Proteomes" id="UP000006072"/>
    </source>
</evidence>
<comment type="caution">
    <text evidence="1">The sequence shown here is derived from an EMBL/GenBank/DDBJ whole genome shotgun (WGS) entry which is preliminary data.</text>
</comment>
<dbReference type="GO" id="GO:0016857">
    <property type="term" value="F:racemase and epimerase activity, acting on carbohydrates and derivatives"/>
    <property type="evidence" value="ECO:0007669"/>
    <property type="project" value="InterPro"/>
</dbReference>
<dbReference type="PATRIC" id="fig|1194972.3.peg.576"/>
<keyword evidence="2" id="KW-1185">Reference proteome</keyword>
<organism evidence="1 2">
    <name type="scientific">Mycolicibacterium vaccae ATCC 25954</name>
    <dbReference type="NCBI Taxonomy" id="1194972"/>
    <lineage>
        <taxon>Bacteria</taxon>
        <taxon>Bacillati</taxon>
        <taxon>Actinomycetota</taxon>
        <taxon>Actinomycetes</taxon>
        <taxon>Mycobacteriales</taxon>
        <taxon>Mycobacteriaceae</taxon>
        <taxon>Mycolicibacterium</taxon>
    </lineage>
</organism>
<gene>
    <name evidence="1" type="ORF">MVAC_02841</name>
</gene>
<name>K0VBE2_MYCVA</name>
<dbReference type="EMBL" id="ALQA01000004">
    <property type="protein sequence ID" value="EJZ12158.1"/>
    <property type="molecule type" value="Genomic_DNA"/>
</dbReference>
<dbReference type="SUPFAM" id="SSF54909">
    <property type="entry name" value="Dimeric alpha+beta barrel"/>
    <property type="match status" value="1"/>
</dbReference>
<dbReference type="GO" id="GO:0019301">
    <property type="term" value="P:rhamnose catabolic process"/>
    <property type="evidence" value="ECO:0007669"/>
    <property type="project" value="TreeGrafter"/>
</dbReference>
<reference evidence="1 2" key="1">
    <citation type="journal article" date="2012" name="J. Bacteriol.">
        <title>Complete Genome Sequence of Mycobacterium vaccae Type Strain ATCC 25954.</title>
        <authorList>
            <person name="Ho Y.S."/>
            <person name="Adroub S.A."/>
            <person name="Abadi M."/>
            <person name="Al Alwan B."/>
            <person name="Alkhateeb R."/>
            <person name="Gao G."/>
            <person name="Ragab A."/>
            <person name="Ali S."/>
            <person name="van Soolingen D."/>
            <person name="Bitter W."/>
            <person name="Pain A."/>
            <person name="Abdallah A.M."/>
        </authorList>
    </citation>
    <scope>NUCLEOTIDE SEQUENCE [LARGE SCALE GENOMIC DNA]</scope>
    <source>
        <strain evidence="1 2">ATCC 25954</strain>
    </source>
</reference>
<sequence>MADTVQRVCFVMYLKPDRVEDYLTVHHHVWPEMLDALRASGWRNYSLFLRPEDGMVVGYLETDDFARASAQMAETAVNERWQTQMSQYFQPAASGPAGADGANPDTVRHQLTQYFHLP</sequence>
<dbReference type="AlphaFoldDB" id="K0VBE2"/>
<dbReference type="Pfam" id="PF05336">
    <property type="entry name" value="rhaM"/>
    <property type="match status" value="1"/>
</dbReference>
<dbReference type="PANTHER" id="PTHR34389:SF2">
    <property type="entry name" value="L-RHAMNOSE MUTAROTASE"/>
    <property type="match status" value="1"/>
</dbReference>
<accession>K0VBE2</accession>
<dbReference type="Gene3D" id="3.30.70.100">
    <property type="match status" value="1"/>
</dbReference>
<evidence type="ECO:0008006" key="3">
    <source>
        <dbReference type="Google" id="ProtNLM"/>
    </source>
</evidence>
<dbReference type="InterPro" id="IPR011008">
    <property type="entry name" value="Dimeric_a/b-barrel"/>
</dbReference>
<evidence type="ECO:0000313" key="1">
    <source>
        <dbReference type="EMBL" id="EJZ12158.1"/>
    </source>
</evidence>
<dbReference type="eggNOG" id="COG3254">
    <property type="taxonomic scope" value="Bacteria"/>
</dbReference>
<proteinExistence type="predicted"/>
<protein>
    <recommendedName>
        <fullName evidence="3">L-rhamnose 1-epimerase</fullName>
    </recommendedName>
</protein>
<dbReference type="PANTHER" id="PTHR34389">
    <property type="entry name" value="L-RHAMNOSE MUTAROTASE"/>
    <property type="match status" value="1"/>
</dbReference>
<dbReference type="HOGENOM" id="CLU_100689_3_0_11"/>
<dbReference type="InterPro" id="IPR008000">
    <property type="entry name" value="Rham/fucose_mutarotase"/>
</dbReference>
<dbReference type="Proteomes" id="UP000006072">
    <property type="component" value="Unassembled WGS sequence"/>
</dbReference>